<dbReference type="AlphaFoldDB" id="A0A1H2K9I5"/>
<evidence type="ECO:0000313" key="3">
    <source>
        <dbReference type="Proteomes" id="UP000183180"/>
    </source>
</evidence>
<sequence length="83" mass="9195">MSETQWRLRDVDNRGPDGEPYEITGAPDELIAYLDGPVRSDLTGFKAEEHLKDLIAAYNRADIATARNVGPQLSIYTEEVTSA</sequence>
<organism evidence="2 3">
    <name type="scientific">Gordonia westfalica</name>
    <dbReference type="NCBI Taxonomy" id="158898"/>
    <lineage>
        <taxon>Bacteria</taxon>
        <taxon>Bacillati</taxon>
        <taxon>Actinomycetota</taxon>
        <taxon>Actinomycetes</taxon>
        <taxon>Mycobacteriales</taxon>
        <taxon>Gordoniaceae</taxon>
        <taxon>Gordonia</taxon>
    </lineage>
</organism>
<reference evidence="2 3" key="1">
    <citation type="submission" date="2016-10" db="EMBL/GenBank/DDBJ databases">
        <authorList>
            <person name="de Groot N.N."/>
        </authorList>
    </citation>
    <scope>NUCLEOTIDE SEQUENCE [LARGE SCALE GENOMIC DNA]</scope>
    <source>
        <strain evidence="2 3">DSM 44215</strain>
    </source>
</reference>
<feature type="region of interest" description="Disordered" evidence="1">
    <location>
        <begin position="1"/>
        <end position="23"/>
    </location>
</feature>
<dbReference type="Proteomes" id="UP000183180">
    <property type="component" value="Unassembled WGS sequence"/>
</dbReference>
<dbReference type="OrthoDB" id="9934121at2"/>
<dbReference type="EMBL" id="FNLM01000034">
    <property type="protein sequence ID" value="SDU64975.1"/>
    <property type="molecule type" value="Genomic_DNA"/>
</dbReference>
<evidence type="ECO:0000256" key="1">
    <source>
        <dbReference type="SAM" id="MobiDB-lite"/>
    </source>
</evidence>
<protein>
    <submittedName>
        <fullName evidence="2">Uncharacterized protein</fullName>
    </submittedName>
</protein>
<dbReference type="STRING" id="158898.SAMN04488548_1342969"/>
<evidence type="ECO:0000313" key="2">
    <source>
        <dbReference type="EMBL" id="SDU64975.1"/>
    </source>
</evidence>
<dbReference type="RefSeq" id="WP_074851584.1">
    <property type="nucleotide sequence ID" value="NZ_FNLM01000034.1"/>
</dbReference>
<accession>A0A1H2K9I5</accession>
<name>A0A1H2K9I5_9ACTN</name>
<gene>
    <name evidence="2" type="ORF">SAMN04488548_1342969</name>
</gene>
<proteinExistence type="predicted"/>
<feature type="compositionally biased region" description="Basic and acidic residues" evidence="1">
    <location>
        <begin position="1"/>
        <end position="17"/>
    </location>
</feature>